<dbReference type="AlphaFoldDB" id="A0AAF5PVU8"/>
<proteinExistence type="predicted"/>
<reference evidence="2" key="3">
    <citation type="submission" date="2024-02" db="UniProtKB">
        <authorList>
            <consortium name="WormBaseParasite"/>
        </authorList>
    </citation>
    <scope>IDENTIFICATION</scope>
    <source>
        <strain evidence="2">pt0022</strain>
    </source>
</reference>
<dbReference type="WBParaSite" id="mrna-Wban_06347">
    <property type="protein sequence ID" value="mrna-Wban_06347"/>
    <property type="gene ID" value="Wban_06347"/>
</dbReference>
<dbReference type="Proteomes" id="UP000093561">
    <property type="component" value="Unassembled WGS sequence"/>
</dbReference>
<name>A0AAF5PVU8_WUCBA</name>
<reference evidence="1" key="2">
    <citation type="journal article" date="2016" name="Mol. Ecol.">
        <title>Population genomics of the filarial nematode parasite Wuchereria bancrofti from mosquitoes.</title>
        <authorList>
            <person name="Small S.T."/>
            <person name="Reimer L.J."/>
            <person name="Tisch D.J."/>
            <person name="King C.L."/>
            <person name="Christensen B.M."/>
            <person name="Siba P.M."/>
            <person name="Kazura J.W."/>
            <person name="Serre D."/>
            <person name="Zimmerman P.A."/>
        </authorList>
    </citation>
    <scope>NUCLEOTIDE SEQUENCE</scope>
    <source>
        <strain evidence="1">pt0022</strain>
    </source>
</reference>
<evidence type="ECO:0000313" key="2">
    <source>
        <dbReference type="WBParaSite" id="mrna-Wban_06347"/>
    </source>
</evidence>
<protein>
    <recommendedName>
        <fullName evidence="3">DUF1758 domain-containing protein</fullName>
    </recommendedName>
</protein>
<sequence length="219" mass="24973">MYKTNLQRTKPRFTKWGNNIKLTTVCSTVKEVPTIFPSGAAQKNSERTNRRSKIVAATVANDVVEDNNTQETYMICKEVRLINPEEPEKTTNALVFFDTGSDCNYITESMGKKKNIQAYVVDSILERVPYLINHDSEKLAEGRWGKPDVLLGVEGIADLVIRNPTKHPPGWVVIETELGMIKGGRQKMVQDEETETTNLMNFKPLQTCQRRSRNIIWIR</sequence>
<evidence type="ECO:0000313" key="1">
    <source>
        <dbReference type="Proteomes" id="UP000093561"/>
    </source>
</evidence>
<reference evidence="1" key="1">
    <citation type="submission" date="2015-03" db="EMBL/GenBank/DDBJ databases">
        <title>Wuchereria bancrofti Genome Sequencing Papua New Guinea Strain.</title>
        <authorList>
            <person name="Small S.T."/>
            <person name="Serre D."/>
            <person name="Zimmerman P.A."/>
        </authorList>
    </citation>
    <scope>NUCLEOTIDE SEQUENCE [LARGE SCALE GENOMIC DNA]</scope>
    <source>
        <strain evidence="1">pt0022</strain>
    </source>
</reference>
<organism evidence="1 2">
    <name type="scientific">Wuchereria bancrofti</name>
    <dbReference type="NCBI Taxonomy" id="6293"/>
    <lineage>
        <taxon>Eukaryota</taxon>
        <taxon>Metazoa</taxon>
        <taxon>Ecdysozoa</taxon>
        <taxon>Nematoda</taxon>
        <taxon>Chromadorea</taxon>
        <taxon>Rhabditida</taxon>
        <taxon>Spirurina</taxon>
        <taxon>Spiruromorpha</taxon>
        <taxon>Filarioidea</taxon>
        <taxon>Onchocercidae</taxon>
        <taxon>Wuchereria</taxon>
    </lineage>
</organism>
<evidence type="ECO:0008006" key="3">
    <source>
        <dbReference type="Google" id="ProtNLM"/>
    </source>
</evidence>
<accession>A0AAF5PVU8</accession>